<reference evidence="2" key="1">
    <citation type="journal article" date="2023" name="Mol. Ecol. Resour.">
        <title>Chromosome-level genome assembly of a triploid poplar Populus alba 'Berolinensis'.</title>
        <authorList>
            <person name="Chen S."/>
            <person name="Yu Y."/>
            <person name="Wang X."/>
            <person name="Wang S."/>
            <person name="Zhang T."/>
            <person name="Zhou Y."/>
            <person name="He R."/>
            <person name="Meng N."/>
            <person name="Wang Y."/>
            <person name="Liu W."/>
            <person name="Liu Z."/>
            <person name="Liu J."/>
            <person name="Guo Q."/>
            <person name="Huang H."/>
            <person name="Sederoff R.R."/>
            <person name="Wang G."/>
            <person name="Qu G."/>
            <person name="Chen S."/>
        </authorList>
    </citation>
    <scope>NUCLEOTIDE SEQUENCE</scope>
    <source>
        <strain evidence="2">SC-2020</strain>
    </source>
</reference>
<evidence type="ECO:0000313" key="2">
    <source>
        <dbReference type="EMBL" id="KAJ7005023.1"/>
    </source>
</evidence>
<proteinExistence type="predicted"/>
<keyword evidence="3" id="KW-1185">Reference proteome</keyword>
<accession>A0AAD6R9T3</accession>
<evidence type="ECO:0000313" key="1">
    <source>
        <dbReference type="EMBL" id="KAJ7004964.1"/>
    </source>
</evidence>
<protein>
    <submittedName>
        <fullName evidence="2">Uncharacterized protein</fullName>
    </submittedName>
</protein>
<dbReference type="AlphaFoldDB" id="A0AAD6R9T3"/>
<dbReference type="EMBL" id="JAQIZT010000003">
    <property type="protein sequence ID" value="KAJ7004964.1"/>
    <property type="molecule type" value="Genomic_DNA"/>
</dbReference>
<evidence type="ECO:0000313" key="3">
    <source>
        <dbReference type="Proteomes" id="UP001164929"/>
    </source>
</evidence>
<name>A0AAD6R9T3_9ROSI</name>
<sequence>MDFSQALVEKAMPSMVKSSSSKHCRRAPLLNTDFFHPPITIESTCIIIGIVEVIGELLGDDE</sequence>
<dbReference type="Proteomes" id="UP001164929">
    <property type="component" value="Chromosome 3"/>
</dbReference>
<comment type="caution">
    <text evidence="2">The sequence shown here is derived from an EMBL/GenBank/DDBJ whole genome shotgun (WGS) entry which is preliminary data.</text>
</comment>
<dbReference type="EMBL" id="JAQIZT010000003">
    <property type="protein sequence ID" value="KAJ7005023.1"/>
    <property type="molecule type" value="Genomic_DNA"/>
</dbReference>
<organism evidence="2 3">
    <name type="scientific">Populus alba x Populus x berolinensis</name>
    <dbReference type="NCBI Taxonomy" id="444605"/>
    <lineage>
        <taxon>Eukaryota</taxon>
        <taxon>Viridiplantae</taxon>
        <taxon>Streptophyta</taxon>
        <taxon>Embryophyta</taxon>
        <taxon>Tracheophyta</taxon>
        <taxon>Spermatophyta</taxon>
        <taxon>Magnoliopsida</taxon>
        <taxon>eudicotyledons</taxon>
        <taxon>Gunneridae</taxon>
        <taxon>Pentapetalae</taxon>
        <taxon>rosids</taxon>
        <taxon>fabids</taxon>
        <taxon>Malpighiales</taxon>
        <taxon>Salicaceae</taxon>
        <taxon>Saliceae</taxon>
        <taxon>Populus</taxon>
    </lineage>
</organism>
<gene>
    <name evidence="1" type="ORF">NC653_009705</name>
    <name evidence="2" type="ORF">NC653_009746</name>
</gene>